<dbReference type="AlphaFoldDB" id="A0A7I4EQK5"/>
<evidence type="ECO:0000313" key="1">
    <source>
        <dbReference type="EnsemblPlants" id="PAC:32910680.CDS.1"/>
    </source>
</evidence>
<keyword evidence="2" id="KW-1185">Reference proteome</keyword>
<reference evidence="1 2" key="2">
    <citation type="journal article" date="2018" name="Plant J.">
        <title>The Physcomitrella patens chromosome-scale assembly reveals moss genome structure and evolution.</title>
        <authorList>
            <person name="Lang D."/>
            <person name="Ullrich K.K."/>
            <person name="Murat F."/>
            <person name="Fuchs J."/>
            <person name="Jenkins J."/>
            <person name="Haas F.B."/>
            <person name="Piednoel M."/>
            <person name="Gundlach H."/>
            <person name="Van Bel M."/>
            <person name="Meyberg R."/>
            <person name="Vives C."/>
            <person name="Morata J."/>
            <person name="Symeonidi A."/>
            <person name="Hiss M."/>
            <person name="Muchero W."/>
            <person name="Kamisugi Y."/>
            <person name="Saleh O."/>
            <person name="Blanc G."/>
            <person name="Decker E.L."/>
            <person name="van Gessel N."/>
            <person name="Grimwood J."/>
            <person name="Hayes R.D."/>
            <person name="Graham S.W."/>
            <person name="Gunter L.E."/>
            <person name="McDaniel S.F."/>
            <person name="Hoernstein S.N.W."/>
            <person name="Larsson A."/>
            <person name="Li F.W."/>
            <person name="Perroud P.F."/>
            <person name="Phillips J."/>
            <person name="Ranjan P."/>
            <person name="Rokshar D.S."/>
            <person name="Rothfels C.J."/>
            <person name="Schneider L."/>
            <person name="Shu S."/>
            <person name="Stevenson D.W."/>
            <person name="Thummler F."/>
            <person name="Tillich M."/>
            <person name="Villarreal Aguilar J.C."/>
            <person name="Widiez T."/>
            <person name="Wong G.K."/>
            <person name="Wymore A."/>
            <person name="Zhang Y."/>
            <person name="Zimmer A.D."/>
            <person name="Quatrano R.S."/>
            <person name="Mayer K.F.X."/>
            <person name="Goodstein D."/>
            <person name="Casacuberta J.M."/>
            <person name="Vandepoele K."/>
            <person name="Reski R."/>
            <person name="Cuming A.C."/>
            <person name="Tuskan G.A."/>
            <person name="Maumus F."/>
            <person name="Salse J."/>
            <person name="Schmutz J."/>
            <person name="Rensing S.A."/>
        </authorList>
    </citation>
    <scope>NUCLEOTIDE SEQUENCE [LARGE SCALE GENOMIC DNA]</scope>
    <source>
        <strain evidence="1 2">cv. Gransden 2004</strain>
    </source>
</reference>
<evidence type="ECO:0008006" key="3">
    <source>
        <dbReference type="Google" id="ProtNLM"/>
    </source>
</evidence>
<reference evidence="1 2" key="1">
    <citation type="journal article" date="2008" name="Science">
        <title>The Physcomitrella genome reveals evolutionary insights into the conquest of land by plants.</title>
        <authorList>
            <person name="Rensing S."/>
            <person name="Lang D."/>
            <person name="Zimmer A."/>
            <person name="Terry A."/>
            <person name="Salamov A."/>
            <person name="Shapiro H."/>
            <person name="Nishiyama T."/>
            <person name="Perroud P.-F."/>
            <person name="Lindquist E."/>
            <person name="Kamisugi Y."/>
            <person name="Tanahashi T."/>
            <person name="Sakakibara K."/>
            <person name="Fujita T."/>
            <person name="Oishi K."/>
            <person name="Shin-I T."/>
            <person name="Kuroki Y."/>
            <person name="Toyoda A."/>
            <person name="Suzuki Y."/>
            <person name="Hashimoto A."/>
            <person name="Yamaguchi K."/>
            <person name="Sugano A."/>
            <person name="Kohara Y."/>
            <person name="Fujiyama A."/>
            <person name="Anterola A."/>
            <person name="Aoki S."/>
            <person name="Ashton N."/>
            <person name="Barbazuk W.B."/>
            <person name="Barker E."/>
            <person name="Bennetzen J."/>
            <person name="Bezanilla M."/>
            <person name="Blankenship R."/>
            <person name="Cho S.H."/>
            <person name="Dutcher S."/>
            <person name="Estelle M."/>
            <person name="Fawcett J.A."/>
            <person name="Gundlach H."/>
            <person name="Hanada K."/>
            <person name="Heyl A."/>
            <person name="Hicks K.A."/>
            <person name="Hugh J."/>
            <person name="Lohr M."/>
            <person name="Mayer K."/>
            <person name="Melkozernov A."/>
            <person name="Murata T."/>
            <person name="Nelson D."/>
            <person name="Pils B."/>
            <person name="Prigge M."/>
            <person name="Reiss B."/>
            <person name="Renner T."/>
            <person name="Rombauts S."/>
            <person name="Rushton P."/>
            <person name="Sanderfoot A."/>
            <person name="Schween G."/>
            <person name="Shiu S.-H."/>
            <person name="Stueber K."/>
            <person name="Theodoulou F.L."/>
            <person name="Tu H."/>
            <person name="Van de Peer Y."/>
            <person name="Verrier P.J."/>
            <person name="Waters E."/>
            <person name="Wood A."/>
            <person name="Yang L."/>
            <person name="Cove D."/>
            <person name="Cuming A."/>
            <person name="Hasebe M."/>
            <person name="Lucas S."/>
            <person name="Mishler D.B."/>
            <person name="Reski R."/>
            <person name="Grigoriev I."/>
            <person name="Quatrano R.S."/>
            <person name="Boore J.L."/>
        </authorList>
    </citation>
    <scope>NUCLEOTIDE SEQUENCE [LARGE SCALE GENOMIC DNA]</scope>
    <source>
        <strain evidence="1 2">cv. Gransden 2004</strain>
    </source>
</reference>
<dbReference type="Gramene" id="Pp3c24_19560V3.2">
    <property type="protein sequence ID" value="PAC:32910680.CDS.1"/>
    <property type="gene ID" value="Pp3c24_19560"/>
</dbReference>
<reference evidence="1" key="3">
    <citation type="submission" date="2020-12" db="UniProtKB">
        <authorList>
            <consortium name="EnsemblPlants"/>
        </authorList>
    </citation>
    <scope>IDENTIFICATION</scope>
</reference>
<evidence type="ECO:0000313" key="2">
    <source>
        <dbReference type="Proteomes" id="UP000006727"/>
    </source>
</evidence>
<organism evidence="1 2">
    <name type="scientific">Physcomitrium patens</name>
    <name type="common">Spreading-leaved earth moss</name>
    <name type="synonym">Physcomitrella patens</name>
    <dbReference type="NCBI Taxonomy" id="3218"/>
    <lineage>
        <taxon>Eukaryota</taxon>
        <taxon>Viridiplantae</taxon>
        <taxon>Streptophyta</taxon>
        <taxon>Embryophyta</taxon>
        <taxon>Bryophyta</taxon>
        <taxon>Bryophytina</taxon>
        <taxon>Bryopsida</taxon>
        <taxon>Funariidae</taxon>
        <taxon>Funariales</taxon>
        <taxon>Funariaceae</taxon>
        <taxon>Physcomitrium</taxon>
    </lineage>
</organism>
<dbReference type="EnsemblPlants" id="Pp3c24_19560V3.2">
    <property type="protein sequence ID" value="PAC:32910680.CDS.1"/>
    <property type="gene ID" value="Pp3c24_19560"/>
</dbReference>
<protein>
    <recommendedName>
        <fullName evidence="3">DUF4283 domain-containing protein</fullName>
    </recommendedName>
</protein>
<accession>A0A7I4EQK5</accession>
<name>A0A7I4EQK5_PHYPA</name>
<sequence length="125" mass="14364">MVLGQILGKNPGVQKFTLWACQKLHTSFVALSMRANNYFELEFAHKEGRNLTISEQSFMLETQEIRVSSWTPYFGTDNQIDNKSTKTALWAQVIGLSHRLRTKAYLTDVLSNFSEVLLIDDNENY</sequence>
<dbReference type="Proteomes" id="UP000006727">
    <property type="component" value="Chromosome 24"/>
</dbReference>
<dbReference type="EMBL" id="ABEU02000024">
    <property type="status" value="NOT_ANNOTATED_CDS"/>
    <property type="molecule type" value="Genomic_DNA"/>
</dbReference>
<proteinExistence type="predicted"/>